<dbReference type="AlphaFoldDB" id="A0A657LRF4"/>
<dbReference type="PANTHER" id="PTHR23028:SF53">
    <property type="entry name" value="ACYL_TRANSF_3 DOMAIN-CONTAINING PROTEIN"/>
    <property type="match status" value="1"/>
</dbReference>
<dbReference type="Proteomes" id="UP000182661">
    <property type="component" value="Unassembled WGS sequence"/>
</dbReference>
<feature type="transmembrane region" description="Helical" evidence="1">
    <location>
        <begin position="138"/>
        <end position="160"/>
    </location>
</feature>
<keyword evidence="1" id="KW-0472">Membrane</keyword>
<name>A0A657LRF4_9HYPH</name>
<comment type="caution">
    <text evidence="3">The sequence shown here is derived from an EMBL/GenBank/DDBJ whole genome shotgun (WGS) entry which is preliminary data.</text>
</comment>
<dbReference type="PANTHER" id="PTHR23028">
    <property type="entry name" value="ACETYLTRANSFERASE"/>
    <property type="match status" value="1"/>
</dbReference>
<dbReference type="OrthoDB" id="9796461at2"/>
<dbReference type="GO" id="GO:0016747">
    <property type="term" value="F:acyltransferase activity, transferring groups other than amino-acyl groups"/>
    <property type="evidence" value="ECO:0007669"/>
    <property type="project" value="InterPro"/>
</dbReference>
<keyword evidence="4" id="KW-1185">Reference proteome</keyword>
<dbReference type="EMBL" id="LSRP01000096">
    <property type="protein sequence ID" value="OJF94984.1"/>
    <property type="molecule type" value="Genomic_DNA"/>
</dbReference>
<feature type="transmembrane region" description="Helical" evidence="1">
    <location>
        <begin position="225"/>
        <end position="243"/>
    </location>
</feature>
<evidence type="ECO:0000313" key="3">
    <source>
        <dbReference type="EMBL" id="OJF94984.1"/>
    </source>
</evidence>
<feature type="domain" description="Acyltransferase 3" evidence="2">
    <location>
        <begin position="9"/>
        <end position="331"/>
    </location>
</feature>
<organism evidence="3 4">
    <name type="scientific">Pararhizobium antarcticum</name>
    <dbReference type="NCBI Taxonomy" id="1798805"/>
    <lineage>
        <taxon>Bacteria</taxon>
        <taxon>Pseudomonadati</taxon>
        <taxon>Pseudomonadota</taxon>
        <taxon>Alphaproteobacteria</taxon>
        <taxon>Hyphomicrobiales</taxon>
        <taxon>Rhizobiaceae</taxon>
        <taxon>Rhizobium/Agrobacterium group</taxon>
        <taxon>Pararhizobium</taxon>
    </lineage>
</organism>
<dbReference type="Pfam" id="PF01757">
    <property type="entry name" value="Acyl_transf_3"/>
    <property type="match status" value="1"/>
</dbReference>
<keyword evidence="1" id="KW-0812">Transmembrane</keyword>
<dbReference type="InterPro" id="IPR002656">
    <property type="entry name" value="Acyl_transf_3_dom"/>
</dbReference>
<gene>
    <name evidence="3" type="ORF">AX760_03905</name>
</gene>
<feature type="transmembrane region" description="Helical" evidence="1">
    <location>
        <begin position="167"/>
        <end position="188"/>
    </location>
</feature>
<sequence length="367" mass="41148">MYFRLFESWRLFAALLVMSYHFLRFGPGDALQYNASHILERLLPLMDMFFMISGFLILLRYGDRLKDWTSYRIFLVKRLARFYPLYLVTLLIFIAVGVAVHLGVVTSTVPERYDFALLPQNILLLQGWGTTPDLSFNYVSWSLSAEWFCYLLLPVYVFVIQRGGVKGLALLAIASVALLEVATQAGIIPFNSWLAADTWGAYRAFADFAIGGVVMLLVRDSKLQWRSHGLAWAAFALAIGAMLMLWPSYLIVGLLGLAMFLGALVERNNPKGARFLALLSPIGRVSFGIYLWHPIVETVLLAVVWRRLVEPTGLLTFYQFLIVPIVVTCLVAMASDRFFEKPVSEALNRLFGWGSASAKVPKAPAAA</sequence>
<dbReference type="GO" id="GO:0016020">
    <property type="term" value="C:membrane"/>
    <property type="evidence" value="ECO:0007669"/>
    <property type="project" value="TreeGrafter"/>
</dbReference>
<feature type="transmembrane region" description="Helical" evidence="1">
    <location>
        <begin position="42"/>
        <end position="61"/>
    </location>
</feature>
<dbReference type="InterPro" id="IPR050879">
    <property type="entry name" value="Acyltransferase_3"/>
</dbReference>
<proteinExistence type="predicted"/>
<dbReference type="GO" id="GO:0000271">
    <property type="term" value="P:polysaccharide biosynthetic process"/>
    <property type="evidence" value="ECO:0007669"/>
    <property type="project" value="TreeGrafter"/>
</dbReference>
<feature type="transmembrane region" description="Helical" evidence="1">
    <location>
        <begin position="317"/>
        <end position="339"/>
    </location>
</feature>
<feature type="transmembrane region" description="Helical" evidence="1">
    <location>
        <begin position="200"/>
        <end position="218"/>
    </location>
</feature>
<keyword evidence="1" id="KW-1133">Transmembrane helix</keyword>
<feature type="transmembrane region" description="Helical" evidence="1">
    <location>
        <begin position="82"/>
        <end position="104"/>
    </location>
</feature>
<evidence type="ECO:0000256" key="1">
    <source>
        <dbReference type="SAM" id="Phobius"/>
    </source>
</evidence>
<feature type="transmembrane region" description="Helical" evidence="1">
    <location>
        <begin position="287"/>
        <end position="305"/>
    </location>
</feature>
<evidence type="ECO:0000259" key="2">
    <source>
        <dbReference type="Pfam" id="PF01757"/>
    </source>
</evidence>
<dbReference type="RefSeq" id="WP_071833886.1">
    <property type="nucleotide sequence ID" value="NZ_LSRP01000096.1"/>
</dbReference>
<protein>
    <recommendedName>
        <fullName evidence="2">Acyltransferase 3 domain-containing protein</fullName>
    </recommendedName>
</protein>
<evidence type="ECO:0000313" key="4">
    <source>
        <dbReference type="Proteomes" id="UP000182661"/>
    </source>
</evidence>
<accession>A0A657LRF4</accession>
<reference evidence="3 4" key="1">
    <citation type="submission" date="2016-02" db="EMBL/GenBank/DDBJ databases">
        <title>Genome sequencing of a beta-galactosidase producing bacteria Rhizobium sp. 59.</title>
        <authorList>
            <person name="Wang D."/>
            <person name="Kot W."/>
            <person name="Qin Y."/>
            <person name="Hansen L."/>
            <person name="Naqvi K."/>
            <person name="Rensing C."/>
        </authorList>
    </citation>
    <scope>NUCLEOTIDE SEQUENCE [LARGE SCALE GENOMIC DNA]</scope>
    <source>
        <strain evidence="3 4">59</strain>
    </source>
</reference>